<feature type="compositionally biased region" description="Low complexity" evidence="2">
    <location>
        <begin position="216"/>
        <end position="225"/>
    </location>
</feature>
<reference evidence="3 4" key="1">
    <citation type="submission" date="2024-09" db="EMBL/GenBank/DDBJ databases">
        <authorList>
            <person name="Pan X."/>
        </authorList>
    </citation>
    <scope>NUCLEOTIDE SEQUENCE [LARGE SCALE GENOMIC DNA]</scope>
    <source>
        <strain evidence="3 4">B2969</strain>
    </source>
</reference>
<dbReference type="RefSeq" id="WP_396639184.1">
    <property type="nucleotide sequence ID" value="NZ_JBIQWL010000001.1"/>
</dbReference>
<comment type="caution">
    <text evidence="3">The sequence shown here is derived from an EMBL/GenBank/DDBJ whole genome shotgun (WGS) entry which is preliminary data.</text>
</comment>
<feature type="coiled-coil region" evidence="1">
    <location>
        <begin position="170"/>
        <end position="205"/>
    </location>
</feature>
<evidence type="ECO:0000256" key="1">
    <source>
        <dbReference type="SAM" id="Coils"/>
    </source>
</evidence>
<evidence type="ECO:0000313" key="4">
    <source>
        <dbReference type="Proteomes" id="UP001610861"/>
    </source>
</evidence>
<proteinExistence type="predicted"/>
<evidence type="ECO:0000256" key="2">
    <source>
        <dbReference type="SAM" id="MobiDB-lite"/>
    </source>
</evidence>
<dbReference type="PROSITE" id="PS51318">
    <property type="entry name" value="TAT"/>
    <property type="match status" value="1"/>
</dbReference>
<dbReference type="EMBL" id="JBIQWL010000001">
    <property type="protein sequence ID" value="MFH8249242.1"/>
    <property type="molecule type" value="Genomic_DNA"/>
</dbReference>
<dbReference type="InterPro" id="IPR023346">
    <property type="entry name" value="Lysozyme-like_dom_sf"/>
</dbReference>
<organism evidence="3 4">
    <name type="scientific">Microbacterium alkaliflavum</name>
    <dbReference type="NCBI Taxonomy" id="3248839"/>
    <lineage>
        <taxon>Bacteria</taxon>
        <taxon>Bacillati</taxon>
        <taxon>Actinomycetota</taxon>
        <taxon>Actinomycetes</taxon>
        <taxon>Micrococcales</taxon>
        <taxon>Microbacteriaceae</taxon>
        <taxon>Microbacterium</taxon>
    </lineage>
</organism>
<keyword evidence="1" id="KW-0175">Coiled coil</keyword>
<accession>A0ABW7Q413</accession>
<dbReference type="InterPro" id="IPR006311">
    <property type="entry name" value="TAT_signal"/>
</dbReference>
<gene>
    <name evidence="3" type="ORF">ACH3VR_02585</name>
</gene>
<name>A0ABW7Q413_9MICO</name>
<protein>
    <submittedName>
        <fullName evidence="3">Lytic transglycosylase domain-containing protein</fullName>
    </submittedName>
</protein>
<dbReference type="SUPFAM" id="SSF53955">
    <property type="entry name" value="Lysozyme-like"/>
    <property type="match status" value="1"/>
</dbReference>
<feature type="region of interest" description="Disordered" evidence="2">
    <location>
        <begin position="205"/>
        <end position="237"/>
    </location>
</feature>
<keyword evidence="4" id="KW-1185">Reference proteome</keyword>
<evidence type="ECO:0000313" key="3">
    <source>
        <dbReference type="EMBL" id="MFH8249242.1"/>
    </source>
</evidence>
<dbReference type="Proteomes" id="UP001610861">
    <property type="component" value="Unassembled WGS sequence"/>
</dbReference>
<sequence>MPSNSPASPARRTRRLIERRARRRPALVAAAAAVGVLTVVGIAQAVPVSAADASGSTPSFALASYSTPIHSDAVAAPAESSATTDAHAAVDAAAAAVTAAQSVTADIASSGLDVGVADTSVDTTDLQAASDRLELGIGHLPEPLLPDVTDDVTTLVTSANDETASLRGRLDAAKALKAQQEAEAKAAAEAAAAKAAAEAAAAKATTTKKSSGGSGSAPSVPIPSGNGNGDNSPAGAQAFAHSQFGNYGWGDDQFGCLVSLWNKESGWNYQAYNRGSGAYGIPQALPGSKMGSAGADWQSNAATQVLWGLGYVSGRYGTPCNAWGHSQSTGWY</sequence>